<name>A0A816QWM8_BRANA</name>
<dbReference type="Proteomes" id="UP001295469">
    <property type="component" value="Chromosome C06"/>
</dbReference>
<dbReference type="EMBL" id="HG994370">
    <property type="protein sequence ID" value="CAF2065340.1"/>
    <property type="molecule type" value="Genomic_DNA"/>
</dbReference>
<protein>
    <submittedName>
        <fullName evidence="1">(rape) hypothetical protein</fullName>
    </submittedName>
</protein>
<sequence length="121" mass="13545">MKILCMPDLQNLVVSKRIFYSQAIVTEELYLSVPLQVFISLTVNNMIGSPEQCWSRISEAQRQPVSSPSLRCYTRLMEGEGAPMVGFMRGRAVTVEEATMNMSVTVNVTMKLGSVAIFFED</sequence>
<accession>A0A816QWM8</accession>
<gene>
    <name evidence="1" type="ORF">DARMORV10_C06P50960.1</name>
</gene>
<reference evidence="1" key="1">
    <citation type="submission" date="2021-01" db="EMBL/GenBank/DDBJ databases">
        <authorList>
            <consortium name="Genoscope - CEA"/>
            <person name="William W."/>
        </authorList>
    </citation>
    <scope>NUCLEOTIDE SEQUENCE</scope>
</reference>
<organism evidence="1">
    <name type="scientific">Brassica napus</name>
    <name type="common">Rape</name>
    <dbReference type="NCBI Taxonomy" id="3708"/>
    <lineage>
        <taxon>Eukaryota</taxon>
        <taxon>Viridiplantae</taxon>
        <taxon>Streptophyta</taxon>
        <taxon>Embryophyta</taxon>
        <taxon>Tracheophyta</taxon>
        <taxon>Spermatophyta</taxon>
        <taxon>Magnoliopsida</taxon>
        <taxon>eudicotyledons</taxon>
        <taxon>Gunneridae</taxon>
        <taxon>Pentapetalae</taxon>
        <taxon>rosids</taxon>
        <taxon>malvids</taxon>
        <taxon>Brassicales</taxon>
        <taxon>Brassicaceae</taxon>
        <taxon>Brassiceae</taxon>
        <taxon>Brassica</taxon>
    </lineage>
</organism>
<evidence type="ECO:0000313" key="1">
    <source>
        <dbReference type="EMBL" id="CAF2065340.1"/>
    </source>
</evidence>
<proteinExistence type="predicted"/>
<dbReference type="AlphaFoldDB" id="A0A816QWM8"/>